<protein>
    <submittedName>
        <fullName evidence="7">4-hydroxybenzoate transporter</fullName>
    </submittedName>
</protein>
<gene>
    <name evidence="7" type="ORF">Aam_051_007</name>
</gene>
<comment type="caution">
    <text evidence="7">The sequence shown here is derived from an EMBL/GenBank/DDBJ whole genome shotgun (WGS) entry which is preliminary data.</text>
</comment>
<evidence type="ECO:0000256" key="1">
    <source>
        <dbReference type="ARBA" id="ARBA00004141"/>
    </source>
</evidence>
<feature type="transmembrane region" description="Helical" evidence="5">
    <location>
        <begin position="104"/>
        <end position="126"/>
    </location>
</feature>
<dbReference type="SUPFAM" id="SSF103473">
    <property type="entry name" value="MFS general substrate transporter"/>
    <property type="match status" value="1"/>
</dbReference>
<feature type="transmembrane region" description="Helical" evidence="5">
    <location>
        <begin position="75"/>
        <end position="98"/>
    </location>
</feature>
<feature type="transmembrane region" description="Helical" evidence="5">
    <location>
        <begin position="41"/>
        <end position="63"/>
    </location>
</feature>
<accession>A0A0D6PH50</accession>
<keyword evidence="3 5" id="KW-1133">Transmembrane helix</keyword>
<dbReference type="PANTHER" id="PTHR23508">
    <property type="entry name" value="CARBOXYLIC ACID TRANSPORTER PROTEIN HOMOLOG"/>
    <property type="match status" value="1"/>
</dbReference>
<evidence type="ECO:0000313" key="7">
    <source>
        <dbReference type="EMBL" id="GAN80543.1"/>
    </source>
</evidence>
<comment type="subcellular location">
    <subcellularLocation>
        <location evidence="1">Membrane</location>
        <topology evidence="1">Multi-pass membrane protein</topology>
    </subcellularLocation>
</comment>
<reference evidence="7 8" key="1">
    <citation type="submission" date="2012-11" db="EMBL/GenBank/DDBJ databases">
        <title>Whole genome sequence of Acidocella aminolytica 101 = DSM 11237.</title>
        <authorList>
            <person name="Azuma Y."/>
            <person name="Higashiura N."/>
            <person name="Hirakawa H."/>
            <person name="Matsushita K."/>
        </authorList>
    </citation>
    <scope>NUCLEOTIDE SEQUENCE [LARGE SCALE GENOMIC DNA]</scope>
    <source>
        <strain evidence="8">101 / DSM 11237</strain>
    </source>
</reference>
<evidence type="ECO:0000256" key="4">
    <source>
        <dbReference type="ARBA" id="ARBA00023136"/>
    </source>
</evidence>
<dbReference type="Gene3D" id="1.20.1250.20">
    <property type="entry name" value="MFS general substrate transporter like domains"/>
    <property type="match status" value="1"/>
</dbReference>
<organism evidence="7 8">
    <name type="scientific">Acidocella aminolytica 101 = DSM 11237</name>
    <dbReference type="NCBI Taxonomy" id="1120923"/>
    <lineage>
        <taxon>Bacteria</taxon>
        <taxon>Pseudomonadati</taxon>
        <taxon>Pseudomonadota</taxon>
        <taxon>Alphaproteobacteria</taxon>
        <taxon>Acetobacterales</taxon>
        <taxon>Acidocellaceae</taxon>
        <taxon>Acidocella</taxon>
    </lineage>
</organism>
<dbReference type="EMBL" id="BANC01000050">
    <property type="protein sequence ID" value="GAN80543.1"/>
    <property type="molecule type" value="Genomic_DNA"/>
</dbReference>
<feature type="domain" description="Major facilitator superfamily (MFS) profile" evidence="6">
    <location>
        <begin position="1"/>
        <end position="130"/>
    </location>
</feature>
<keyword evidence="4 5" id="KW-0472">Membrane</keyword>
<name>A0A0D6PH50_9PROT</name>
<dbReference type="InterPro" id="IPR020846">
    <property type="entry name" value="MFS_dom"/>
</dbReference>
<sequence>MVTGQILRAFGSHRVVFVEFLAAIALVTLLAFFYSRGLLPIIIITTVLGFVVQGAQAGLNALVAEFYPTSIRSTGVGWALGIGRVGAIIGPIIGGIMLSFDMPISRTFLMCSVPAVIAAIAIFTMMKRVRSGIAKPQDDAPIIMN</sequence>
<evidence type="ECO:0000256" key="5">
    <source>
        <dbReference type="SAM" id="Phobius"/>
    </source>
</evidence>
<evidence type="ECO:0000259" key="6">
    <source>
        <dbReference type="PROSITE" id="PS50850"/>
    </source>
</evidence>
<dbReference type="InterPro" id="IPR036259">
    <property type="entry name" value="MFS_trans_sf"/>
</dbReference>
<evidence type="ECO:0000256" key="2">
    <source>
        <dbReference type="ARBA" id="ARBA00022692"/>
    </source>
</evidence>
<dbReference type="GO" id="GO:0005886">
    <property type="term" value="C:plasma membrane"/>
    <property type="evidence" value="ECO:0007669"/>
    <property type="project" value="TreeGrafter"/>
</dbReference>
<proteinExistence type="predicted"/>
<dbReference type="Pfam" id="PF07690">
    <property type="entry name" value="MFS_1"/>
    <property type="match status" value="1"/>
</dbReference>
<dbReference type="GO" id="GO:0046943">
    <property type="term" value="F:carboxylic acid transmembrane transporter activity"/>
    <property type="evidence" value="ECO:0007669"/>
    <property type="project" value="TreeGrafter"/>
</dbReference>
<dbReference type="PANTHER" id="PTHR23508:SF10">
    <property type="entry name" value="CARBOXYLIC ACID TRANSPORTER PROTEIN HOMOLOG"/>
    <property type="match status" value="1"/>
</dbReference>
<dbReference type="InterPro" id="IPR011701">
    <property type="entry name" value="MFS"/>
</dbReference>
<keyword evidence="2 5" id="KW-0812">Transmembrane</keyword>
<evidence type="ECO:0000313" key="8">
    <source>
        <dbReference type="Proteomes" id="UP000032668"/>
    </source>
</evidence>
<dbReference type="AlphaFoldDB" id="A0A0D6PH50"/>
<dbReference type="STRING" id="1120923.SAMN02746095_00024"/>
<feature type="transmembrane region" description="Helical" evidence="5">
    <location>
        <begin position="15"/>
        <end position="35"/>
    </location>
</feature>
<dbReference type="PROSITE" id="PS50850">
    <property type="entry name" value="MFS"/>
    <property type="match status" value="1"/>
</dbReference>
<keyword evidence="8" id="KW-1185">Reference proteome</keyword>
<dbReference type="Proteomes" id="UP000032668">
    <property type="component" value="Unassembled WGS sequence"/>
</dbReference>
<evidence type="ECO:0000256" key="3">
    <source>
        <dbReference type="ARBA" id="ARBA00022989"/>
    </source>
</evidence>